<evidence type="ECO:0000256" key="3">
    <source>
        <dbReference type="ARBA" id="ARBA00022679"/>
    </source>
</evidence>
<evidence type="ECO:0000256" key="4">
    <source>
        <dbReference type="ARBA" id="ARBA00022692"/>
    </source>
</evidence>
<comment type="similarity">
    <text evidence="2">Belongs to the galactose-3-O-sulfotransferase family.</text>
</comment>
<evidence type="ECO:0000256" key="2">
    <source>
        <dbReference type="ARBA" id="ARBA00008124"/>
    </source>
</evidence>
<evidence type="ECO:0000256" key="7">
    <source>
        <dbReference type="ARBA" id="ARBA00023034"/>
    </source>
</evidence>
<dbReference type="GO" id="GO:0001733">
    <property type="term" value="F:galactosylceramide sulfotransferase activity"/>
    <property type="evidence" value="ECO:0007669"/>
    <property type="project" value="InterPro"/>
</dbReference>
<sequence>MPPEFTAEEMEELSRERAYLNGLVEETAEATGQQACNLAFAKTHKTASTTMAMILVRYARRHDMKLASFGGNHVSAIPLTEAVQQIEESGERVDVMHYHYTAYGSFDGRWAEAKAMYEKIMREGERINYITVVRSQRSHFLSYYYYYVQPEVQLSVQHFFGSNRQDPQFQYQRRRLTNPLCAEFGIHNGEQLAQFIETELPDFRLVLLTEAFDEGLMMMRRILGWEMIDMTYSRMMETKAGGARWDGKELKNVPHWEDLPTWVQDRVDANTALDKMLYDAAVSHYNKMKAVAAMEIEDDLKEFDELQKTVNGYLALNSSSEAIRWYSGSAQPYLGGEQFHPF</sequence>
<evidence type="ECO:0000256" key="8">
    <source>
        <dbReference type="ARBA" id="ARBA00023136"/>
    </source>
</evidence>
<evidence type="ECO:0000313" key="10">
    <source>
        <dbReference type="EMBL" id="CBJ28709.1"/>
    </source>
</evidence>
<evidence type="ECO:0000256" key="1">
    <source>
        <dbReference type="ARBA" id="ARBA00004323"/>
    </source>
</evidence>
<keyword evidence="3 10" id="KW-0808">Transferase</keyword>
<dbReference type="EC" id="2.8.2.-" evidence="10"/>
<dbReference type="OrthoDB" id="514299at2759"/>
<dbReference type="InterPro" id="IPR027417">
    <property type="entry name" value="P-loop_NTPase"/>
</dbReference>
<evidence type="ECO:0000256" key="6">
    <source>
        <dbReference type="ARBA" id="ARBA00022989"/>
    </source>
</evidence>
<dbReference type="Proteomes" id="UP000002630">
    <property type="component" value="Unassembled WGS sequence"/>
</dbReference>
<dbReference type="Pfam" id="PF06990">
    <property type="entry name" value="Gal-3-0_sulfotr"/>
    <property type="match status" value="1"/>
</dbReference>
<evidence type="ECO:0000313" key="11">
    <source>
        <dbReference type="Proteomes" id="UP000002630"/>
    </source>
</evidence>
<keyword evidence="5" id="KW-0735">Signal-anchor</keyword>
<accession>D7FI84</accession>
<gene>
    <name evidence="10" type="ORF">Esi_0118_0049</name>
</gene>
<keyword evidence="6" id="KW-1133">Transmembrane helix</keyword>
<dbReference type="GO" id="GO:0000139">
    <property type="term" value="C:Golgi membrane"/>
    <property type="evidence" value="ECO:0007669"/>
    <property type="project" value="UniProtKB-SubCell"/>
</dbReference>
<dbReference type="AlphaFoldDB" id="D7FI84"/>
<evidence type="ECO:0000256" key="5">
    <source>
        <dbReference type="ARBA" id="ARBA00022968"/>
    </source>
</evidence>
<dbReference type="InterPro" id="IPR009729">
    <property type="entry name" value="Gal-3-0_sulfotransfrase"/>
</dbReference>
<organism evidence="10 11">
    <name type="scientific">Ectocarpus siliculosus</name>
    <name type="common">Brown alga</name>
    <name type="synonym">Conferva siliculosa</name>
    <dbReference type="NCBI Taxonomy" id="2880"/>
    <lineage>
        <taxon>Eukaryota</taxon>
        <taxon>Sar</taxon>
        <taxon>Stramenopiles</taxon>
        <taxon>Ochrophyta</taxon>
        <taxon>PX clade</taxon>
        <taxon>Phaeophyceae</taxon>
        <taxon>Ectocarpales</taxon>
        <taxon>Ectocarpaceae</taxon>
        <taxon>Ectocarpus</taxon>
    </lineage>
</organism>
<reference evidence="10 11" key="1">
    <citation type="journal article" date="2010" name="Nature">
        <title>The Ectocarpus genome and the independent evolution of multicellularity in brown algae.</title>
        <authorList>
            <person name="Cock J.M."/>
            <person name="Sterck L."/>
            <person name="Rouze P."/>
            <person name="Scornet D."/>
            <person name="Allen A.E."/>
            <person name="Amoutzias G."/>
            <person name="Anthouard V."/>
            <person name="Artiguenave F."/>
            <person name="Aury J.M."/>
            <person name="Badger J.H."/>
            <person name="Beszteri B."/>
            <person name="Billiau K."/>
            <person name="Bonnet E."/>
            <person name="Bothwell J.H."/>
            <person name="Bowler C."/>
            <person name="Boyen C."/>
            <person name="Brownlee C."/>
            <person name="Carrano C.J."/>
            <person name="Charrier B."/>
            <person name="Cho G.Y."/>
            <person name="Coelho S.M."/>
            <person name="Collen J."/>
            <person name="Corre E."/>
            <person name="Da Silva C."/>
            <person name="Delage L."/>
            <person name="Delaroque N."/>
            <person name="Dittami S.M."/>
            <person name="Doulbeau S."/>
            <person name="Elias M."/>
            <person name="Farnham G."/>
            <person name="Gachon C.M."/>
            <person name="Gschloessl B."/>
            <person name="Heesch S."/>
            <person name="Jabbari K."/>
            <person name="Jubin C."/>
            <person name="Kawai H."/>
            <person name="Kimura K."/>
            <person name="Kloareg B."/>
            <person name="Kupper F.C."/>
            <person name="Lang D."/>
            <person name="Le Bail A."/>
            <person name="Leblanc C."/>
            <person name="Lerouge P."/>
            <person name="Lohr M."/>
            <person name="Lopez P.J."/>
            <person name="Martens C."/>
            <person name="Maumus F."/>
            <person name="Michel G."/>
            <person name="Miranda-Saavedra D."/>
            <person name="Morales J."/>
            <person name="Moreau H."/>
            <person name="Motomura T."/>
            <person name="Nagasato C."/>
            <person name="Napoli C.A."/>
            <person name="Nelson D.R."/>
            <person name="Nyvall-Collen P."/>
            <person name="Peters A.F."/>
            <person name="Pommier C."/>
            <person name="Potin P."/>
            <person name="Poulain J."/>
            <person name="Quesneville H."/>
            <person name="Read B."/>
            <person name="Rensing S.A."/>
            <person name="Ritter A."/>
            <person name="Rousvoal S."/>
            <person name="Samanta M."/>
            <person name="Samson G."/>
            <person name="Schroeder D.C."/>
            <person name="Segurens B."/>
            <person name="Strittmatter M."/>
            <person name="Tonon T."/>
            <person name="Tregear J.W."/>
            <person name="Valentin K."/>
            <person name="von Dassow P."/>
            <person name="Yamagishi T."/>
            <person name="Van de Peer Y."/>
            <person name="Wincker P."/>
        </authorList>
    </citation>
    <scope>NUCLEOTIDE SEQUENCE [LARGE SCALE GENOMIC DNA]</scope>
    <source>
        <strain evidence="11">Ec32 / CCAP1310/4</strain>
    </source>
</reference>
<comment type="subcellular location">
    <subcellularLocation>
        <location evidence="1">Golgi apparatus membrane</location>
        <topology evidence="1">Single-pass type II membrane protein</topology>
    </subcellularLocation>
</comment>
<dbReference type="PANTHER" id="PTHR14647:SF87">
    <property type="entry name" value="PUTATIVE-RELATED"/>
    <property type="match status" value="1"/>
</dbReference>
<dbReference type="Gene3D" id="3.40.50.300">
    <property type="entry name" value="P-loop containing nucleotide triphosphate hydrolases"/>
    <property type="match status" value="1"/>
</dbReference>
<evidence type="ECO:0000256" key="9">
    <source>
        <dbReference type="ARBA" id="ARBA00023180"/>
    </source>
</evidence>
<dbReference type="EMBL" id="FN649760">
    <property type="protein sequence ID" value="CBJ28709.1"/>
    <property type="molecule type" value="Genomic_DNA"/>
</dbReference>
<keyword evidence="11" id="KW-1185">Reference proteome</keyword>
<dbReference type="GO" id="GO:0009247">
    <property type="term" value="P:glycolipid biosynthetic process"/>
    <property type="evidence" value="ECO:0007669"/>
    <property type="project" value="InterPro"/>
</dbReference>
<name>D7FI84_ECTSI</name>
<keyword evidence="4" id="KW-0812">Transmembrane</keyword>
<keyword evidence="8" id="KW-0472">Membrane</keyword>
<dbReference type="InParanoid" id="D7FI84"/>
<protein>
    <submittedName>
        <fullName evidence="10">Sulfotransferase</fullName>
        <ecNumber evidence="10">2.8.2.-</ecNumber>
    </submittedName>
</protein>
<proteinExistence type="inferred from homology"/>
<keyword evidence="9" id="KW-0325">Glycoprotein</keyword>
<keyword evidence="7" id="KW-0333">Golgi apparatus</keyword>
<dbReference type="PANTHER" id="PTHR14647">
    <property type="entry name" value="GALACTOSE-3-O-SULFOTRANSFERASE"/>
    <property type="match status" value="1"/>
</dbReference>